<comment type="subcellular location">
    <subcellularLocation>
        <location evidence="1">Membrane</location>
        <topology evidence="1">Multi-pass membrane protein</topology>
    </subcellularLocation>
</comment>
<keyword evidence="3 6" id="KW-1133">Transmembrane helix</keyword>
<evidence type="ECO:0000313" key="9">
    <source>
        <dbReference type="Proteomes" id="UP000800200"/>
    </source>
</evidence>
<feature type="compositionally biased region" description="Basic and acidic residues" evidence="5">
    <location>
        <begin position="92"/>
        <end position="104"/>
    </location>
</feature>
<feature type="transmembrane region" description="Helical" evidence="6">
    <location>
        <begin position="186"/>
        <end position="209"/>
    </location>
</feature>
<evidence type="ECO:0000256" key="1">
    <source>
        <dbReference type="ARBA" id="ARBA00004141"/>
    </source>
</evidence>
<feature type="transmembrane region" description="Helical" evidence="6">
    <location>
        <begin position="590"/>
        <end position="612"/>
    </location>
</feature>
<evidence type="ECO:0000313" key="8">
    <source>
        <dbReference type="EMBL" id="KAF2177631.1"/>
    </source>
</evidence>
<dbReference type="SUPFAM" id="SSF103473">
    <property type="entry name" value="MFS general substrate transporter"/>
    <property type="match status" value="1"/>
</dbReference>
<feature type="transmembrane region" description="Helical" evidence="6">
    <location>
        <begin position="279"/>
        <end position="301"/>
    </location>
</feature>
<accession>A0A6A6DDS1</accession>
<keyword evidence="9" id="KW-1185">Reference proteome</keyword>
<feature type="compositionally biased region" description="Basic and acidic residues" evidence="5">
    <location>
        <begin position="69"/>
        <end position="82"/>
    </location>
</feature>
<feature type="transmembrane region" description="Helical" evidence="6">
    <location>
        <begin position="393"/>
        <end position="415"/>
    </location>
</feature>
<dbReference type="InterPro" id="IPR011701">
    <property type="entry name" value="MFS"/>
</dbReference>
<dbReference type="AlphaFoldDB" id="A0A6A6DDS1"/>
<feature type="transmembrane region" description="Helical" evidence="6">
    <location>
        <begin position="307"/>
        <end position="329"/>
    </location>
</feature>
<evidence type="ECO:0000256" key="5">
    <source>
        <dbReference type="SAM" id="MobiDB-lite"/>
    </source>
</evidence>
<dbReference type="GO" id="GO:0005886">
    <property type="term" value="C:plasma membrane"/>
    <property type="evidence" value="ECO:0007669"/>
    <property type="project" value="TreeGrafter"/>
</dbReference>
<organism evidence="8 9">
    <name type="scientific">Zopfia rhizophila CBS 207.26</name>
    <dbReference type="NCBI Taxonomy" id="1314779"/>
    <lineage>
        <taxon>Eukaryota</taxon>
        <taxon>Fungi</taxon>
        <taxon>Dikarya</taxon>
        <taxon>Ascomycota</taxon>
        <taxon>Pezizomycotina</taxon>
        <taxon>Dothideomycetes</taxon>
        <taxon>Dothideomycetes incertae sedis</taxon>
        <taxon>Zopfiaceae</taxon>
        <taxon>Zopfia</taxon>
    </lineage>
</organism>
<keyword evidence="4 6" id="KW-0472">Membrane</keyword>
<dbReference type="InterPro" id="IPR020846">
    <property type="entry name" value="MFS_dom"/>
</dbReference>
<proteinExistence type="predicted"/>
<feature type="domain" description="Major facilitator superfamily (MFS) profile" evidence="7">
    <location>
        <begin position="155"/>
        <end position="644"/>
    </location>
</feature>
<dbReference type="Proteomes" id="UP000800200">
    <property type="component" value="Unassembled WGS sequence"/>
</dbReference>
<dbReference type="InterPro" id="IPR036259">
    <property type="entry name" value="MFS_trans_sf"/>
</dbReference>
<dbReference type="GO" id="GO:0022857">
    <property type="term" value="F:transmembrane transporter activity"/>
    <property type="evidence" value="ECO:0007669"/>
    <property type="project" value="InterPro"/>
</dbReference>
<feature type="transmembrane region" description="Helical" evidence="6">
    <location>
        <begin position="153"/>
        <end position="174"/>
    </location>
</feature>
<evidence type="ECO:0000256" key="4">
    <source>
        <dbReference type="ARBA" id="ARBA00023136"/>
    </source>
</evidence>
<dbReference type="Pfam" id="PF07690">
    <property type="entry name" value="MFS_1"/>
    <property type="match status" value="1"/>
</dbReference>
<gene>
    <name evidence="8" type="ORF">K469DRAFT_807379</name>
</gene>
<feature type="transmembrane region" description="Helical" evidence="6">
    <location>
        <begin position="493"/>
        <end position="510"/>
    </location>
</feature>
<evidence type="ECO:0000259" key="7">
    <source>
        <dbReference type="PROSITE" id="PS50850"/>
    </source>
</evidence>
<dbReference type="PANTHER" id="PTHR23502:SF26">
    <property type="entry name" value="MAJOR FACILITATOR SUPERFAMILY (MFS) PROFILE DOMAIN-CONTAINING PROTEIN"/>
    <property type="match status" value="1"/>
</dbReference>
<dbReference type="PROSITE" id="PS50850">
    <property type="entry name" value="MFS"/>
    <property type="match status" value="1"/>
</dbReference>
<evidence type="ECO:0000256" key="2">
    <source>
        <dbReference type="ARBA" id="ARBA00022692"/>
    </source>
</evidence>
<dbReference type="Gene3D" id="1.20.1250.20">
    <property type="entry name" value="MFS general substrate transporter like domains"/>
    <property type="match status" value="1"/>
</dbReference>
<dbReference type="PANTHER" id="PTHR23502">
    <property type="entry name" value="MAJOR FACILITATOR SUPERFAMILY"/>
    <property type="match status" value="1"/>
</dbReference>
<feature type="transmembrane region" description="Helical" evidence="6">
    <location>
        <begin position="427"/>
        <end position="447"/>
    </location>
</feature>
<reference evidence="8" key="1">
    <citation type="journal article" date="2020" name="Stud. Mycol.">
        <title>101 Dothideomycetes genomes: a test case for predicting lifestyles and emergence of pathogens.</title>
        <authorList>
            <person name="Haridas S."/>
            <person name="Albert R."/>
            <person name="Binder M."/>
            <person name="Bloem J."/>
            <person name="Labutti K."/>
            <person name="Salamov A."/>
            <person name="Andreopoulos B."/>
            <person name="Baker S."/>
            <person name="Barry K."/>
            <person name="Bills G."/>
            <person name="Bluhm B."/>
            <person name="Cannon C."/>
            <person name="Castanera R."/>
            <person name="Culley D."/>
            <person name="Daum C."/>
            <person name="Ezra D."/>
            <person name="Gonzalez J."/>
            <person name="Henrissat B."/>
            <person name="Kuo A."/>
            <person name="Liang C."/>
            <person name="Lipzen A."/>
            <person name="Lutzoni F."/>
            <person name="Magnuson J."/>
            <person name="Mondo S."/>
            <person name="Nolan M."/>
            <person name="Ohm R."/>
            <person name="Pangilinan J."/>
            <person name="Park H.-J."/>
            <person name="Ramirez L."/>
            <person name="Alfaro M."/>
            <person name="Sun H."/>
            <person name="Tritt A."/>
            <person name="Yoshinaga Y."/>
            <person name="Zwiers L.-H."/>
            <person name="Turgeon B."/>
            <person name="Goodwin S."/>
            <person name="Spatafora J."/>
            <person name="Crous P."/>
            <person name="Grigoriev I."/>
        </authorList>
    </citation>
    <scope>NUCLEOTIDE SEQUENCE</scope>
    <source>
        <strain evidence="8">CBS 207.26</strain>
    </source>
</reference>
<feature type="transmembrane region" description="Helical" evidence="6">
    <location>
        <begin position="522"/>
        <end position="548"/>
    </location>
</feature>
<evidence type="ECO:0000256" key="6">
    <source>
        <dbReference type="SAM" id="Phobius"/>
    </source>
</evidence>
<name>A0A6A6DDS1_9PEZI</name>
<sequence>MSVFNESIRSNSWAEIPRRYSERFTTLSGWREIGTGVYAMGSNIRIFPVQHQFDPKGFRDTRIQAPRPRTAESKNSDQELRPRTAASSESAEIERDAWETSGTMRDEGGRMIGKAIGSVRHVSPEVSRRARRIEREKKSTRDVYHVFTPRAKWAVVILVAVAGLFTDLSWSAYVPALDAISRDLNITPATVSLTLTSYLLIQGIAPLLWTPLSNNKGRRPTYIYTFIIYIFSNFALSISPNLATLLIFRSFQAFGSTSLLAIGFSVIHDIAASNERGPILAFQQWMGGGGIVVGPILGGLLSNFLGFRAIFIFLLVLSIVVFIIIALYMPETLRRVAGNGSVHLTGIHQPLASKFKSVKEEDGGGERDVAHAPEKLELKDFISPLKLLKEKDILLSIGFSGIVFAIWIMIVASTTGLFKRTFRLNEVLLGLVFLPNALGTTLGTLLAQRVLTHDLLKAESTYRTAHDHPPFYPIHSIDIPLDFPLEQTRLRRLLLPTLLFILTTSAYGFSLSEPRLTTRSGWILVPLLLQFIISLSANGILTIHSTLIEDLCQEKKENGMVVEGIVRSWLAAAGVAGVEQMVRRLGVGASFLGLGLLGLGVVPFGVGLYCWGMEFRKGRVERVEREGGMSGIGRERTVRVEREV</sequence>
<keyword evidence="2 6" id="KW-0812">Transmembrane</keyword>
<protein>
    <submittedName>
        <fullName evidence="8">MFS general substrate transporter</fullName>
    </submittedName>
</protein>
<dbReference type="OrthoDB" id="440553at2759"/>
<evidence type="ECO:0000256" key="3">
    <source>
        <dbReference type="ARBA" id="ARBA00022989"/>
    </source>
</evidence>
<dbReference type="EMBL" id="ML994686">
    <property type="protein sequence ID" value="KAF2177631.1"/>
    <property type="molecule type" value="Genomic_DNA"/>
</dbReference>
<feature type="transmembrane region" description="Helical" evidence="6">
    <location>
        <begin position="221"/>
        <end position="240"/>
    </location>
</feature>
<feature type="region of interest" description="Disordered" evidence="5">
    <location>
        <begin position="59"/>
        <end position="104"/>
    </location>
</feature>